<proteinExistence type="predicted"/>
<dbReference type="InterPro" id="IPR036259">
    <property type="entry name" value="MFS_trans_sf"/>
</dbReference>
<feature type="transmembrane region" description="Helical" evidence="5">
    <location>
        <begin position="70"/>
        <end position="88"/>
    </location>
</feature>
<protein>
    <recommendedName>
        <fullName evidence="8">Major facilitator superfamily (MFS) profile domain-containing protein</fullName>
    </recommendedName>
</protein>
<dbReference type="Proteomes" id="UP000306954">
    <property type="component" value="Unassembled WGS sequence"/>
</dbReference>
<feature type="transmembrane region" description="Helical" evidence="5">
    <location>
        <begin position="459"/>
        <end position="478"/>
    </location>
</feature>
<accession>A0A4T0HY70</accession>
<keyword evidence="2 5" id="KW-0812">Transmembrane</keyword>
<keyword evidence="3 5" id="KW-1133">Transmembrane helix</keyword>
<dbReference type="SUPFAM" id="SSF103473">
    <property type="entry name" value="MFS general substrate transporter"/>
    <property type="match status" value="1"/>
</dbReference>
<evidence type="ECO:0008006" key="8">
    <source>
        <dbReference type="Google" id="ProtNLM"/>
    </source>
</evidence>
<feature type="transmembrane region" description="Helical" evidence="5">
    <location>
        <begin position="198"/>
        <end position="216"/>
    </location>
</feature>
<evidence type="ECO:0000256" key="4">
    <source>
        <dbReference type="ARBA" id="ARBA00023136"/>
    </source>
</evidence>
<dbReference type="GO" id="GO:0022857">
    <property type="term" value="F:transmembrane transporter activity"/>
    <property type="evidence" value="ECO:0007669"/>
    <property type="project" value="InterPro"/>
</dbReference>
<feature type="transmembrane region" description="Helical" evidence="5">
    <location>
        <begin position="429"/>
        <end position="453"/>
    </location>
</feature>
<feature type="transmembrane region" description="Helical" evidence="5">
    <location>
        <begin position="392"/>
        <end position="417"/>
    </location>
</feature>
<organism evidence="6 7">
    <name type="scientific">Wallemia ichthyophaga</name>
    <dbReference type="NCBI Taxonomy" id="245174"/>
    <lineage>
        <taxon>Eukaryota</taxon>
        <taxon>Fungi</taxon>
        <taxon>Dikarya</taxon>
        <taxon>Basidiomycota</taxon>
        <taxon>Wallemiomycotina</taxon>
        <taxon>Wallemiomycetes</taxon>
        <taxon>Wallemiales</taxon>
        <taxon>Wallemiaceae</taxon>
        <taxon>Wallemia</taxon>
    </lineage>
</organism>
<evidence type="ECO:0000256" key="3">
    <source>
        <dbReference type="ARBA" id="ARBA00022989"/>
    </source>
</evidence>
<feature type="transmembrane region" description="Helical" evidence="5">
    <location>
        <begin position="166"/>
        <end position="186"/>
    </location>
</feature>
<evidence type="ECO:0000313" key="7">
    <source>
        <dbReference type="Proteomes" id="UP000306954"/>
    </source>
</evidence>
<feature type="transmembrane region" description="Helical" evidence="5">
    <location>
        <begin position="125"/>
        <end position="154"/>
    </location>
</feature>
<reference evidence="6 7" key="1">
    <citation type="submission" date="2019-03" db="EMBL/GenBank/DDBJ databases">
        <title>Sequencing 23 genomes of Wallemia ichthyophaga.</title>
        <authorList>
            <person name="Gostincar C."/>
        </authorList>
    </citation>
    <scope>NUCLEOTIDE SEQUENCE [LARGE SCALE GENOMIC DNA]</scope>
    <source>
        <strain evidence="6 7">EXF-8621</strain>
    </source>
</reference>
<name>A0A4T0HY70_WALIC</name>
<evidence type="ECO:0000256" key="1">
    <source>
        <dbReference type="ARBA" id="ARBA00004141"/>
    </source>
</evidence>
<dbReference type="PANTHER" id="PTHR23507">
    <property type="entry name" value="ZGC:174356"/>
    <property type="match status" value="1"/>
</dbReference>
<evidence type="ECO:0000313" key="6">
    <source>
        <dbReference type="EMBL" id="TIB15380.1"/>
    </source>
</evidence>
<dbReference type="GO" id="GO:0016020">
    <property type="term" value="C:membrane"/>
    <property type="evidence" value="ECO:0007669"/>
    <property type="project" value="UniProtKB-SubCell"/>
</dbReference>
<comment type="subcellular location">
    <subcellularLocation>
        <location evidence="1">Membrane</location>
        <topology evidence="1">Multi-pass membrane protein</topology>
    </subcellularLocation>
</comment>
<dbReference type="Pfam" id="PF07690">
    <property type="entry name" value="MFS_1"/>
    <property type="match status" value="1"/>
</dbReference>
<dbReference type="InterPro" id="IPR011701">
    <property type="entry name" value="MFS"/>
</dbReference>
<feature type="transmembrane region" description="Helical" evidence="5">
    <location>
        <begin position="300"/>
        <end position="325"/>
    </location>
</feature>
<feature type="transmembrane region" description="Helical" evidence="5">
    <location>
        <begin position="100"/>
        <end position="119"/>
    </location>
</feature>
<dbReference type="AlphaFoldDB" id="A0A4T0HY70"/>
<evidence type="ECO:0000256" key="2">
    <source>
        <dbReference type="ARBA" id="ARBA00022692"/>
    </source>
</evidence>
<dbReference type="Gene3D" id="1.20.1250.20">
    <property type="entry name" value="MFS general substrate transporter like domains"/>
    <property type="match status" value="1"/>
</dbReference>
<gene>
    <name evidence="6" type="ORF">E3P90_00936</name>
</gene>
<evidence type="ECO:0000256" key="5">
    <source>
        <dbReference type="SAM" id="Phobius"/>
    </source>
</evidence>
<dbReference type="EMBL" id="SPOF01000007">
    <property type="protein sequence ID" value="TIB15380.1"/>
    <property type="molecule type" value="Genomic_DNA"/>
</dbReference>
<dbReference type="PANTHER" id="PTHR23507:SF1">
    <property type="entry name" value="FI18259P1-RELATED"/>
    <property type="match status" value="1"/>
</dbReference>
<keyword evidence="4 5" id="KW-0472">Membrane</keyword>
<sequence>MSSESVPLLSKNENPSISFKRLLPLIFAFSFSQQEILPSTIDSIKRITCSVKGADDCGAEDVQKLSASIVAAYGSINSIMVVLSIIVTTSMLDKIGVKKVLYTIIAQALVASITLPLAIHATPTISILLMISFAISSAFGGQAAFGFAMATLVSNITSVCDRTTKLSYLEGTAFLGLTIASAFGGYLPAVTGNFLSPYYFSFVIYVLCALYLRFYIKDTPHNGHLELQDVEQVTKTFKMALEDFFRPLSIIFGRSRGQTNAGPLLLCLSVFILQSGSAFTDKTLIQYLGERFKFDTSRTGFYLSLLTGFKAIFLLIVFPLALPFLKRSYEEWSVHRQHVENGTEDRVQEEQEVIDHVKEPASYFEVLVVKISFALDAILTFGIGLASNASVVAVMICCLSVGSGALPALKALMIAFAPHKRDRAATLGALYVIDALGQVLSPIALGGIFAASVSKHPGLVFGVSAALITLSVVPTFFLKKKHLHR</sequence>
<comment type="caution">
    <text evidence="6">The sequence shown here is derived from an EMBL/GenBank/DDBJ whole genome shotgun (WGS) entry which is preliminary data.</text>
</comment>